<reference evidence="4" key="1">
    <citation type="journal article" date="2014" name="Front. Microbiol.">
        <title>High frequency of phylogenetically diverse reductive dehalogenase-homologous genes in deep subseafloor sedimentary metagenomes.</title>
        <authorList>
            <person name="Kawai M."/>
            <person name="Futagami T."/>
            <person name="Toyoda A."/>
            <person name="Takaki Y."/>
            <person name="Nishi S."/>
            <person name="Hori S."/>
            <person name="Arai W."/>
            <person name="Tsubouchi T."/>
            <person name="Morono Y."/>
            <person name="Uchiyama I."/>
            <person name="Ito T."/>
            <person name="Fujiyama A."/>
            <person name="Inagaki F."/>
            <person name="Takami H."/>
        </authorList>
    </citation>
    <scope>NUCLEOTIDE SEQUENCE</scope>
    <source>
        <strain evidence="4">Expedition CK06-06</strain>
    </source>
</reference>
<dbReference type="InterPro" id="IPR036414">
    <property type="entry name" value="YaeB_N_sf"/>
</dbReference>
<dbReference type="Gene3D" id="2.40.30.70">
    <property type="entry name" value="YaeB-like"/>
    <property type="match status" value="1"/>
</dbReference>
<dbReference type="PANTHER" id="PTHR12818">
    <property type="entry name" value="TRNA (ADENINE(37)-N6)-METHYLTRANSFERASE"/>
    <property type="match status" value="1"/>
</dbReference>
<comment type="similarity">
    <text evidence="2">Belongs to the tRNA methyltransferase O family.</text>
</comment>
<sequence length="125" mass="14348">MTTEKEHPAKEQILLEPIGYIRSEHTKPKETPIQPVYATGCYGKAEIFPEYEEGLRDLEGFSHVIVIYHFHKAGPSQLTVKPFLEDTTHGVFATRSPQRPNPIGFSVMRLRKRKQNVLFLDDVDI</sequence>
<dbReference type="PROSITE" id="PS51668">
    <property type="entry name" value="TSAA_2"/>
    <property type="match status" value="1"/>
</dbReference>
<dbReference type="InterPro" id="IPR036413">
    <property type="entry name" value="YaeB-like_sf"/>
</dbReference>
<evidence type="ECO:0000313" key="4">
    <source>
        <dbReference type="EMBL" id="GAG20584.1"/>
    </source>
</evidence>
<evidence type="ECO:0000256" key="2">
    <source>
        <dbReference type="ARBA" id="ARBA00033753"/>
    </source>
</evidence>
<dbReference type="PROSITE" id="PS01318">
    <property type="entry name" value="TSAA_1"/>
    <property type="match status" value="1"/>
</dbReference>
<dbReference type="InterPro" id="IPR040372">
    <property type="entry name" value="YaeB-like"/>
</dbReference>
<dbReference type="SUPFAM" id="SSF118196">
    <property type="entry name" value="YaeB-like"/>
    <property type="match status" value="1"/>
</dbReference>
<feature type="non-terminal residue" evidence="4">
    <location>
        <position position="125"/>
    </location>
</feature>
<dbReference type="InterPro" id="IPR023368">
    <property type="entry name" value="UPF0066_cons_site"/>
</dbReference>
<dbReference type="PANTHER" id="PTHR12818:SF0">
    <property type="entry name" value="TRNA (ADENINE(37)-N6)-METHYLTRANSFERASE"/>
    <property type="match status" value="1"/>
</dbReference>
<dbReference type="EMBL" id="BARS01035618">
    <property type="protein sequence ID" value="GAG20584.1"/>
    <property type="molecule type" value="Genomic_DNA"/>
</dbReference>
<name>X0VQE2_9ZZZZ</name>
<gene>
    <name evidence="4" type="ORF">S01H1_54858</name>
</gene>
<proteinExistence type="inferred from homology"/>
<comment type="caution">
    <text evidence="4">The sequence shown here is derived from an EMBL/GenBank/DDBJ whole genome shotgun (WGS) entry which is preliminary data.</text>
</comment>
<dbReference type="Pfam" id="PF01980">
    <property type="entry name" value="TrmO_N"/>
    <property type="match status" value="1"/>
</dbReference>
<feature type="domain" description="TsaA-like" evidence="3">
    <location>
        <begin position="15"/>
        <end position="125"/>
    </location>
</feature>
<keyword evidence="1" id="KW-0949">S-adenosyl-L-methionine</keyword>
<evidence type="ECO:0000256" key="1">
    <source>
        <dbReference type="ARBA" id="ARBA00022691"/>
    </source>
</evidence>
<dbReference type="CDD" id="cd09281">
    <property type="entry name" value="UPF0066"/>
    <property type="match status" value="1"/>
</dbReference>
<dbReference type="NCBIfam" id="TIGR00104">
    <property type="entry name" value="tRNA_TsaA"/>
    <property type="match status" value="1"/>
</dbReference>
<protein>
    <recommendedName>
        <fullName evidence="3">TsaA-like domain-containing protein</fullName>
    </recommendedName>
</protein>
<dbReference type="AlphaFoldDB" id="X0VQE2"/>
<evidence type="ECO:0000259" key="3">
    <source>
        <dbReference type="PROSITE" id="PS51668"/>
    </source>
</evidence>
<dbReference type="InterPro" id="IPR023370">
    <property type="entry name" value="TrmO-like_N"/>
</dbReference>
<organism evidence="4">
    <name type="scientific">marine sediment metagenome</name>
    <dbReference type="NCBI Taxonomy" id="412755"/>
    <lineage>
        <taxon>unclassified sequences</taxon>
        <taxon>metagenomes</taxon>
        <taxon>ecological metagenomes</taxon>
    </lineage>
</organism>
<accession>X0VQE2</accession>